<proteinExistence type="predicted"/>
<dbReference type="Proteomes" id="UP000016933">
    <property type="component" value="Unassembled WGS sequence"/>
</dbReference>
<evidence type="ECO:0000313" key="1">
    <source>
        <dbReference type="EMBL" id="EME43353.1"/>
    </source>
</evidence>
<dbReference type="AlphaFoldDB" id="M2WMW5"/>
<reference evidence="1 2" key="2">
    <citation type="journal article" date="2012" name="PLoS Pathog.">
        <title>Diverse lifestyles and strategies of plant pathogenesis encoded in the genomes of eighteen Dothideomycetes fungi.</title>
        <authorList>
            <person name="Ohm R.A."/>
            <person name="Feau N."/>
            <person name="Henrissat B."/>
            <person name="Schoch C.L."/>
            <person name="Horwitz B.A."/>
            <person name="Barry K.W."/>
            <person name="Condon B.J."/>
            <person name="Copeland A.C."/>
            <person name="Dhillon B."/>
            <person name="Glaser F."/>
            <person name="Hesse C.N."/>
            <person name="Kosti I."/>
            <person name="LaButti K."/>
            <person name="Lindquist E.A."/>
            <person name="Lucas S."/>
            <person name="Salamov A.A."/>
            <person name="Bradshaw R.E."/>
            <person name="Ciuffetti L."/>
            <person name="Hamelin R.C."/>
            <person name="Kema G.H.J."/>
            <person name="Lawrence C."/>
            <person name="Scott J.A."/>
            <person name="Spatafora J.W."/>
            <person name="Turgeon B.G."/>
            <person name="de Wit P.J.G.M."/>
            <person name="Zhong S."/>
            <person name="Goodwin S.B."/>
            <person name="Grigoriev I.V."/>
        </authorList>
    </citation>
    <scope>NUCLEOTIDE SEQUENCE [LARGE SCALE GENOMIC DNA]</scope>
    <source>
        <strain evidence="2">NZE10 / CBS 128990</strain>
    </source>
</reference>
<gene>
    <name evidence="1" type="ORF">DOTSEDRAFT_35630</name>
</gene>
<dbReference type="EMBL" id="KB446540">
    <property type="protein sequence ID" value="EME43353.1"/>
    <property type="molecule type" value="Genomic_DNA"/>
</dbReference>
<reference evidence="2" key="1">
    <citation type="journal article" date="2012" name="PLoS Genet.">
        <title>The genomes of the fungal plant pathogens Cladosporium fulvum and Dothistroma septosporum reveal adaptation to different hosts and lifestyles but also signatures of common ancestry.</title>
        <authorList>
            <person name="de Wit P.J.G.M."/>
            <person name="van der Burgt A."/>
            <person name="Oekmen B."/>
            <person name="Stergiopoulos I."/>
            <person name="Abd-Elsalam K.A."/>
            <person name="Aerts A.L."/>
            <person name="Bahkali A.H."/>
            <person name="Beenen H.G."/>
            <person name="Chettri P."/>
            <person name="Cox M.P."/>
            <person name="Datema E."/>
            <person name="de Vries R.P."/>
            <person name="Dhillon B."/>
            <person name="Ganley A.R."/>
            <person name="Griffiths S.A."/>
            <person name="Guo Y."/>
            <person name="Hamelin R.C."/>
            <person name="Henrissat B."/>
            <person name="Kabir M.S."/>
            <person name="Jashni M.K."/>
            <person name="Kema G."/>
            <person name="Klaubauf S."/>
            <person name="Lapidus A."/>
            <person name="Levasseur A."/>
            <person name="Lindquist E."/>
            <person name="Mehrabi R."/>
            <person name="Ohm R.A."/>
            <person name="Owen T.J."/>
            <person name="Salamov A."/>
            <person name="Schwelm A."/>
            <person name="Schijlen E."/>
            <person name="Sun H."/>
            <person name="van den Burg H.A."/>
            <person name="van Ham R.C.H.J."/>
            <person name="Zhang S."/>
            <person name="Goodwin S.B."/>
            <person name="Grigoriev I.V."/>
            <person name="Collemare J."/>
            <person name="Bradshaw R.E."/>
        </authorList>
    </citation>
    <scope>NUCLEOTIDE SEQUENCE [LARGE SCALE GENOMIC DNA]</scope>
    <source>
        <strain evidence="2">NZE10 / CBS 128990</strain>
    </source>
</reference>
<organism evidence="1 2">
    <name type="scientific">Dothistroma septosporum (strain NZE10 / CBS 128990)</name>
    <name type="common">Red band needle blight fungus</name>
    <name type="synonym">Mycosphaerella pini</name>
    <dbReference type="NCBI Taxonomy" id="675120"/>
    <lineage>
        <taxon>Eukaryota</taxon>
        <taxon>Fungi</taxon>
        <taxon>Dikarya</taxon>
        <taxon>Ascomycota</taxon>
        <taxon>Pezizomycotina</taxon>
        <taxon>Dothideomycetes</taxon>
        <taxon>Dothideomycetidae</taxon>
        <taxon>Mycosphaerellales</taxon>
        <taxon>Mycosphaerellaceae</taxon>
        <taxon>Dothistroma</taxon>
    </lineage>
</organism>
<name>M2WMW5_DOTSN</name>
<evidence type="ECO:0000313" key="2">
    <source>
        <dbReference type="Proteomes" id="UP000016933"/>
    </source>
</evidence>
<sequence>MSDNSGESGATLKKVLKNRSKISWLVSVKNASEICKDPLHSMPVSNRYRIASTYHEVTVDCEVPSKNVFRQLKDDFRTLTAHDNLPLSTTQLSATPNYMGARHQSHKWALIVEEMTTAWLAEPQTSVRAGTPEVPHGMSPASRIDVPALLPAVTYYVTGQLTLC</sequence>
<dbReference type="HOGENOM" id="CLU_1618967_0_0_1"/>
<accession>M2WMW5</accession>
<protein>
    <submittedName>
        <fullName evidence="1">Uncharacterized protein</fullName>
    </submittedName>
</protein>
<keyword evidence="2" id="KW-1185">Reference proteome</keyword>